<dbReference type="InterPro" id="IPR011322">
    <property type="entry name" value="N-reg_PII-like_a/b"/>
</dbReference>
<dbReference type="GO" id="GO:0005829">
    <property type="term" value="C:cytosol"/>
    <property type="evidence" value="ECO:0007669"/>
    <property type="project" value="TreeGrafter"/>
</dbReference>
<dbReference type="InterPro" id="IPR002187">
    <property type="entry name" value="N-reg_PII"/>
</dbReference>
<protein>
    <submittedName>
        <fullName evidence="1">Unannotated protein</fullName>
    </submittedName>
</protein>
<gene>
    <name evidence="1" type="ORF">UFOPK2992_01536</name>
</gene>
<dbReference type="PANTHER" id="PTHR30115:SF11">
    <property type="entry name" value="NITROGEN REGULATORY PROTEIN P-II HOMOLOG"/>
    <property type="match status" value="1"/>
</dbReference>
<organism evidence="1">
    <name type="scientific">freshwater metagenome</name>
    <dbReference type="NCBI Taxonomy" id="449393"/>
    <lineage>
        <taxon>unclassified sequences</taxon>
        <taxon>metagenomes</taxon>
        <taxon>ecological metagenomes</taxon>
    </lineage>
</organism>
<dbReference type="EMBL" id="CAFAAI010000296">
    <property type="protein sequence ID" value="CAB4810352.1"/>
    <property type="molecule type" value="Genomic_DNA"/>
</dbReference>
<dbReference type="SUPFAM" id="SSF54913">
    <property type="entry name" value="GlnB-like"/>
    <property type="match status" value="1"/>
</dbReference>
<dbReference type="Gene3D" id="3.30.70.120">
    <property type="match status" value="1"/>
</dbReference>
<evidence type="ECO:0000313" key="1">
    <source>
        <dbReference type="EMBL" id="CAB4810352.1"/>
    </source>
</evidence>
<sequence>MLEMITAIIKPHKLDDVKEALLANGVEGMTVTEVRGFGRQRGKTENFRGSEYNIDFIPKMKIEIVVPAENVDRLIAIIGEAAKTGKIGDGKVWSTGVGKLLRVRTGEMGNEAI</sequence>
<dbReference type="InterPro" id="IPR015867">
    <property type="entry name" value="N-reg_PII/ATP_PRibTrfase_C"/>
</dbReference>
<dbReference type="GO" id="GO:0005524">
    <property type="term" value="F:ATP binding"/>
    <property type="evidence" value="ECO:0007669"/>
    <property type="project" value="TreeGrafter"/>
</dbReference>
<dbReference type="SMART" id="SM00938">
    <property type="entry name" value="P-II"/>
    <property type="match status" value="1"/>
</dbReference>
<dbReference type="AlphaFoldDB" id="A0A6J6YLT2"/>
<name>A0A6J6YLT2_9ZZZZ</name>
<accession>A0A6J6YLT2</accession>
<dbReference type="GO" id="GO:0030234">
    <property type="term" value="F:enzyme regulator activity"/>
    <property type="evidence" value="ECO:0007669"/>
    <property type="project" value="InterPro"/>
</dbReference>
<dbReference type="PRINTS" id="PR00340">
    <property type="entry name" value="PIIGLNB"/>
</dbReference>
<reference evidence="1" key="1">
    <citation type="submission" date="2020-05" db="EMBL/GenBank/DDBJ databases">
        <authorList>
            <person name="Chiriac C."/>
            <person name="Salcher M."/>
            <person name="Ghai R."/>
            <person name="Kavagutti S V."/>
        </authorList>
    </citation>
    <scope>NUCLEOTIDE SEQUENCE</scope>
</reference>
<proteinExistence type="predicted"/>
<dbReference type="PANTHER" id="PTHR30115">
    <property type="entry name" value="NITROGEN REGULATORY PROTEIN P-II"/>
    <property type="match status" value="1"/>
</dbReference>
<dbReference type="GO" id="GO:0006808">
    <property type="term" value="P:regulation of nitrogen utilization"/>
    <property type="evidence" value="ECO:0007669"/>
    <property type="project" value="InterPro"/>
</dbReference>
<dbReference type="PROSITE" id="PS51343">
    <property type="entry name" value="PII_GLNB_DOM"/>
    <property type="match status" value="1"/>
</dbReference>
<dbReference type="Pfam" id="PF00543">
    <property type="entry name" value="P-II"/>
    <property type="match status" value="1"/>
</dbReference>